<dbReference type="EnsemblPlants" id="TuG1812G0400001805.01.T01">
    <property type="protein sequence ID" value="TuG1812G0400001805.01.T01.cds384271"/>
    <property type="gene ID" value="TuG1812G0400001805.01"/>
</dbReference>
<proteinExistence type="predicted"/>
<evidence type="ECO:0000313" key="2">
    <source>
        <dbReference type="Proteomes" id="UP000015106"/>
    </source>
</evidence>
<accession>A0A8R7U630</accession>
<protein>
    <submittedName>
        <fullName evidence="1">Uncharacterized protein</fullName>
    </submittedName>
</protein>
<reference evidence="2" key="1">
    <citation type="journal article" date="2013" name="Nature">
        <title>Draft genome of the wheat A-genome progenitor Triticum urartu.</title>
        <authorList>
            <person name="Ling H.Q."/>
            <person name="Zhao S."/>
            <person name="Liu D."/>
            <person name="Wang J."/>
            <person name="Sun H."/>
            <person name="Zhang C."/>
            <person name="Fan H."/>
            <person name="Li D."/>
            <person name="Dong L."/>
            <person name="Tao Y."/>
            <person name="Gao C."/>
            <person name="Wu H."/>
            <person name="Li Y."/>
            <person name="Cui Y."/>
            <person name="Guo X."/>
            <person name="Zheng S."/>
            <person name="Wang B."/>
            <person name="Yu K."/>
            <person name="Liang Q."/>
            <person name="Yang W."/>
            <person name="Lou X."/>
            <person name="Chen J."/>
            <person name="Feng M."/>
            <person name="Jian J."/>
            <person name="Zhang X."/>
            <person name="Luo G."/>
            <person name="Jiang Y."/>
            <person name="Liu J."/>
            <person name="Wang Z."/>
            <person name="Sha Y."/>
            <person name="Zhang B."/>
            <person name="Wu H."/>
            <person name="Tang D."/>
            <person name="Shen Q."/>
            <person name="Xue P."/>
            <person name="Zou S."/>
            <person name="Wang X."/>
            <person name="Liu X."/>
            <person name="Wang F."/>
            <person name="Yang Y."/>
            <person name="An X."/>
            <person name="Dong Z."/>
            <person name="Zhang K."/>
            <person name="Zhang X."/>
            <person name="Luo M.C."/>
            <person name="Dvorak J."/>
            <person name="Tong Y."/>
            <person name="Wang J."/>
            <person name="Yang H."/>
            <person name="Li Z."/>
            <person name="Wang D."/>
            <person name="Zhang A."/>
            <person name="Wang J."/>
        </authorList>
    </citation>
    <scope>NUCLEOTIDE SEQUENCE</scope>
    <source>
        <strain evidence="2">cv. G1812</strain>
    </source>
</reference>
<keyword evidence="2" id="KW-1185">Reference proteome</keyword>
<sequence>MEVSLHFCLESTDTVSRGTHFPQLLLQFAFPCTQLSTLPRQFTNRGFQLGDIFGRRGGLHLLPAEELLDFKCIHFGLLQARCSLDPGIRLASHPRLRDLERLLGVG</sequence>
<name>A0A8R7U630_TRIUA</name>
<reference evidence="1" key="3">
    <citation type="submission" date="2022-06" db="UniProtKB">
        <authorList>
            <consortium name="EnsemblPlants"/>
        </authorList>
    </citation>
    <scope>IDENTIFICATION</scope>
</reference>
<reference evidence="1" key="2">
    <citation type="submission" date="2018-03" db="EMBL/GenBank/DDBJ databases">
        <title>The Triticum urartu genome reveals the dynamic nature of wheat genome evolution.</title>
        <authorList>
            <person name="Ling H."/>
            <person name="Ma B."/>
            <person name="Shi X."/>
            <person name="Liu H."/>
            <person name="Dong L."/>
            <person name="Sun H."/>
            <person name="Cao Y."/>
            <person name="Gao Q."/>
            <person name="Zheng S."/>
            <person name="Li Y."/>
            <person name="Yu Y."/>
            <person name="Du H."/>
            <person name="Qi M."/>
            <person name="Li Y."/>
            <person name="Yu H."/>
            <person name="Cui Y."/>
            <person name="Wang N."/>
            <person name="Chen C."/>
            <person name="Wu H."/>
            <person name="Zhao Y."/>
            <person name="Zhang J."/>
            <person name="Li Y."/>
            <person name="Zhou W."/>
            <person name="Zhang B."/>
            <person name="Hu W."/>
            <person name="Eijk M."/>
            <person name="Tang J."/>
            <person name="Witsenboer H."/>
            <person name="Zhao S."/>
            <person name="Li Z."/>
            <person name="Zhang A."/>
            <person name="Wang D."/>
            <person name="Liang C."/>
        </authorList>
    </citation>
    <scope>NUCLEOTIDE SEQUENCE [LARGE SCALE GENOMIC DNA]</scope>
    <source>
        <strain evidence="1">cv. G1812</strain>
    </source>
</reference>
<organism evidence="1 2">
    <name type="scientific">Triticum urartu</name>
    <name type="common">Red wild einkorn</name>
    <name type="synonym">Crithodium urartu</name>
    <dbReference type="NCBI Taxonomy" id="4572"/>
    <lineage>
        <taxon>Eukaryota</taxon>
        <taxon>Viridiplantae</taxon>
        <taxon>Streptophyta</taxon>
        <taxon>Embryophyta</taxon>
        <taxon>Tracheophyta</taxon>
        <taxon>Spermatophyta</taxon>
        <taxon>Magnoliopsida</taxon>
        <taxon>Liliopsida</taxon>
        <taxon>Poales</taxon>
        <taxon>Poaceae</taxon>
        <taxon>BOP clade</taxon>
        <taxon>Pooideae</taxon>
        <taxon>Triticodae</taxon>
        <taxon>Triticeae</taxon>
        <taxon>Triticinae</taxon>
        <taxon>Triticum</taxon>
    </lineage>
</organism>
<evidence type="ECO:0000313" key="1">
    <source>
        <dbReference type="EnsemblPlants" id="TuG1812G0400001805.01.T01.cds384271"/>
    </source>
</evidence>
<dbReference type="Gramene" id="TuG1812G0400001805.01.T01">
    <property type="protein sequence ID" value="TuG1812G0400001805.01.T01.cds384271"/>
    <property type="gene ID" value="TuG1812G0400001805.01"/>
</dbReference>
<dbReference type="Proteomes" id="UP000015106">
    <property type="component" value="Chromosome 4"/>
</dbReference>
<dbReference type="AlphaFoldDB" id="A0A8R7U630"/>